<evidence type="ECO:0000256" key="2">
    <source>
        <dbReference type="ARBA" id="ARBA00022691"/>
    </source>
</evidence>
<proteinExistence type="predicted"/>
<accession>A8A9Z3</accession>
<organism evidence="8 9">
    <name type="scientific">Ignicoccus hospitalis (strain KIN4/I / DSM 18386 / JCM 14125)</name>
    <dbReference type="NCBI Taxonomy" id="453591"/>
    <lineage>
        <taxon>Archaea</taxon>
        <taxon>Thermoproteota</taxon>
        <taxon>Thermoprotei</taxon>
        <taxon>Desulfurococcales</taxon>
        <taxon>Desulfurococcaceae</taxon>
        <taxon>Ignicoccus</taxon>
    </lineage>
</organism>
<dbReference type="GeneID" id="5562367"/>
<dbReference type="NCBIfam" id="TIGR04337">
    <property type="entry name" value="AmmeMemoSam_rS"/>
    <property type="match status" value="1"/>
</dbReference>
<dbReference type="AlphaFoldDB" id="A8A9Z3"/>
<dbReference type="PIRSF" id="PIRSF004869">
    <property type="entry name" value="PflX_prd"/>
    <property type="match status" value="1"/>
</dbReference>
<name>A8A9Z3_IGNH4</name>
<keyword evidence="5 6" id="KW-0411">Iron-sulfur</keyword>
<keyword evidence="4 6" id="KW-0408">Iron</keyword>
<reference evidence="8 9" key="1">
    <citation type="journal article" date="2008" name="Genome Biol.">
        <title>A genomic analysis of the archaeal system Ignicoccus hospitalis-Nanoarchaeum equitans.</title>
        <authorList>
            <person name="Podar M."/>
            <person name="Anderson I."/>
            <person name="Makarova K.S."/>
            <person name="Elkins J.G."/>
            <person name="Ivanova N."/>
            <person name="Wall M.A."/>
            <person name="Lykidis A."/>
            <person name="Mavromatis K."/>
            <person name="Sun H."/>
            <person name="Hudson M.E."/>
            <person name="Chen W."/>
            <person name="Deciu C."/>
            <person name="Hutchison D."/>
            <person name="Eads J.R."/>
            <person name="Anderson A."/>
            <person name="Fernandes F."/>
            <person name="Szeto E."/>
            <person name="Lapidus A."/>
            <person name="Kyrpides N.C."/>
            <person name="Saier M.H.Jr."/>
            <person name="Richardson P.M."/>
            <person name="Rachel R."/>
            <person name="Huber H."/>
            <person name="Eisen J.A."/>
            <person name="Koonin E.V."/>
            <person name="Keller M."/>
            <person name="Stetter K.O."/>
        </authorList>
    </citation>
    <scope>NUCLEOTIDE SEQUENCE [LARGE SCALE GENOMIC DNA]</scope>
    <source>
        <strain evidence="9">KIN4/I / DSM 18386 / JCM 14125</strain>
    </source>
</reference>
<dbReference type="PhylomeDB" id="A8A9Z3"/>
<dbReference type="SUPFAM" id="SSF102114">
    <property type="entry name" value="Radical SAM enzymes"/>
    <property type="match status" value="1"/>
</dbReference>
<comment type="cofactor">
    <cofactor evidence="6">
        <name>[4Fe-4S] cluster</name>
        <dbReference type="ChEBI" id="CHEBI:49883"/>
    </cofactor>
    <text evidence="6">Binds 1 [4Fe-4S] cluster. The cluster is coordinated with 3 cysteines and an exchangeable S-adenosyl-L-methionine.</text>
</comment>
<dbReference type="InterPro" id="IPR013785">
    <property type="entry name" value="Aldolase_TIM"/>
</dbReference>
<feature type="binding site" evidence="6">
    <location>
        <position position="97"/>
    </location>
    <ligand>
        <name>[4Fe-4S] cluster</name>
        <dbReference type="ChEBI" id="CHEBI:49883"/>
        <note>4Fe-4S-S-AdoMet</note>
    </ligand>
</feature>
<dbReference type="Pfam" id="PF04055">
    <property type="entry name" value="Radical_SAM"/>
    <property type="match status" value="1"/>
</dbReference>
<evidence type="ECO:0000313" key="8">
    <source>
        <dbReference type="EMBL" id="ABU81745.1"/>
    </source>
</evidence>
<dbReference type="Proteomes" id="UP000000262">
    <property type="component" value="Chromosome"/>
</dbReference>
<dbReference type="Gene3D" id="3.20.20.70">
    <property type="entry name" value="Aldolase class I"/>
    <property type="match status" value="1"/>
</dbReference>
<dbReference type="PROSITE" id="PS51918">
    <property type="entry name" value="RADICAL_SAM"/>
    <property type="match status" value="1"/>
</dbReference>
<dbReference type="EMBL" id="CP000816">
    <property type="protein sequence ID" value="ABU81745.1"/>
    <property type="molecule type" value="Genomic_DNA"/>
</dbReference>
<dbReference type="CDD" id="cd01335">
    <property type="entry name" value="Radical_SAM"/>
    <property type="match status" value="1"/>
</dbReference>
<evidence type="ECO:0000256" key="4">
    <source>
        <dbReference type="ARBA" id="ARBA00023004"/>
    </source>
</evidence>
<keyword evidence="2 6" id="KW-0949">S-adenosyl-L-methionine</keyword>
<dbReference type="GO" id="GO:0046872">
    <property type="term" value="F:metal ion binding"/>
    <property type="evidence" value="ECO:0007669"/>
    <property type="project" value="UniProtKB-KW"/>
</dbReference>
<dbReference type="PANTHER" id="PTHR30352">
    <property type="entry name" value="PYRUVATE FORMATE-LYASE-ACTIVATING ENZYME"/>
    <property type="match status" value="1"/>
</dbReference>
<dbReference type="InterPro" id="IPR034457">
    <property type="entry name" value="Organic_radical-activating"/>
</dbReference>
<feature type="binding site" evidence="6">
    <location>
        <position position="104"/>
    </location>
    <ligand>
        <name>[4Fe-4S] cluster</name>
        <dbReference type="ChEBI" id="CHEBI:49883"/>
        <note>4Fe-4S-S-AdoMet</note>
    </ligand>
</feature>
<evidence type="ECO:0000256" key="1">
    <source>
        <dbReference type="ARBA" id="ARBA00022485"/>
    </source>
</evidence>
<dbReference type="GO" id="GO:0003824">
    <property type="term" value="F:catalytic activity"/>
    <property type="evidence" value="ECO:0007669"/>
    <property type="project" value="InterPro"/>
</dbReference>
<dbReference type="InterPro" id="IPR027596">
    <property type="entry name" value="AmmeMemoSam_rS"/>
</dbReference>
<dbReference type="eggNOG" id="arCOG00946">
    <property type="taxonomic scope" value="Archaea"/>
</dbReference>
<dbReference type="RefSeq" id="WP_011998597.1">
    <property type="nucleotide sequence ID" value="NC_009776.1"/>
</dbReference>
<dbReference type="InterPro" id="IPR006638">
    <property type="entry name" value="Elp3/MiaA/NifB-like_rSAM"/>
</dbReference>
<dbReference type="InterPro" id="IPR007197">
    <property type="entry name" value="rSAM"/>
</dbReference>
<dbReference type="HOGENOM" id="CLU_044176_1_0_2"/>
<dbReference type="SMART" id="SM00729">
    <property type="entry name" value="Elp3"/>
    <property type="match status" value="1"/>
</dbReference>
<dbReference type="OrthoDB" id="5682at2157"/>
<sequence length="363" mass="41955">MEDLAKKWLGKPWVREADPDLTKDLGNGWVECDLCWRRCKLPPNTYGVCGVRANINGKLYTLVYGYVTAANLDPIEKKPLMHFHPGAKVFSISTAGCNFFCKFCQNWEISQSRREQIYGKYLEPERVVQLALDLGADGISYTYNEPTIFFEFMYDVAKIAKKHGLFNTMVTNGYITPEAIRKLGNYMDAVTVDFKGNANKEFYRRFMGVPDPEPIFESLKVMKEVGWFIEITDLVVPKYGDKLEDAERLIKRVKELLGPETPMHFLRFHPDYLMRDVPPTPVETLEKHVELAKKLGMHYAYIGNVPGHPYEHTYCPKCGELVVERYGFYIVAWKLTDDFRCPKCGFKLNFKGKFHGLTAEWYP</sequence>
<protein>
    <submittedName>
        <fullName evidence="8">Radical SAM domain protein</fullName>
    </submittedName>
</protein>
<feature type="binding site" evidence="6">
    <location>
        <position position="101"/>
    </location>
    <ligand>
        <name>[4Fe-4S] cluster</name>
        <dbReference type="ChEBI" id="CHEBI:49883"/>
        <note>4Fe-4S-S-AdoMet</note>
    </ligand>
</feature>
<keyword evidence="9" id="KW-1185">Reference proteome</keyword>
<gene>
    <name evidence="8" type="ordered locus">Igni_0563</name>
</gene>
<dbReference type="GO" id="GO:0051539">
    <property type="term" value="F:4 iron, 4 sulfur cluster binding"/>
    <property type="evidence" value="ECO:0007669"/>
    <property type="project" value="UniProtKB-KW"/>
</dbReference>
<dbReference type="InterPro" id="IPR016431">
    <property type="entry name" value="Pyrv-formate_lyase-activ_prd"/>
</dbReference>
<evidence type="ECO:0000313" key="9">
    <source>
        <dbReference type="Proteomes" id="UP000000262"/>
    </source>
</evidence>
<dbReference type="InterPro" id="IPR058240">
    <property type="entry name" value="rSAM_sf"/>
</dbReference>
<evidence type="ECO:0000259" key="7">
    <source>
        <dbReference type="PROSITE" id="PS51918"/>
    </source>
</evidence>
<evidence type="ECO:0000256" key="6">
    <source>
        <dbReference type="PIRSR" id="PIRSR004869-50"/>
    </source>
</evidence>
<dbReference type="KEGG" id="iho:Igni_0563"/>
<dbReference type="SFLD" id="SFLDS00029">
    <property type="entry name" value="Radical_SAM"/>
    <property type="match status" value="1"/>
</dbReference>
<dbReference type="SFLD" id="SFLDG01101">
    <property type="entry name" value="Uncharacterised_Radical_SAM_Su"/>
    <property type="match status" value="1"/>
</dbReference>
<feature type="domain" description="Radical SAM core" evidence="7">
    <location>
        <begin position="82"/>
        <end position="298"/>
    </location>
</feature>
<keyword evidence="1" id="KW-0004">4Fe-4S</keyword>
<dbReference type="PANTHER" id="PTHR30352:SF5">
    <property type="entry name" value="PYRUVATE FORMATE-LYASE 1-ACTIVATING ENZYME"/>
    <property type="match status" value="1"/>
</dbReference>
<keyword evidence="3 6" id="KW-0479">Metal-binding</keyword>
<evidence type="ECO:0000256" key="5">
    <source>
        <dbReference type="ARBA" id="ARBA00023014"/>
    </source>
</evidence>
<dbReference type="STRING" id="453591.Igni_0563"/>
<evidence type="ECO:0000256" key="3">
    <source>
        <dbReference type="ARBA" id="ARBA00022723"/>
    </source>
</evidence>